<dbReference type="SMART" id="SM00849">
    <property type="entry name" value="Lactamase_B"/>
    <property type="match status" value="1"/>
</dbReference>
<accession>A0ABS6WLA9</accession>
<sequence>MAAGRNPYYSGPKSAHFDGQRFYNPEGAGPKGLRDLLRWQLTEKRARWPRQLANGEPPPAPLPRIAADDLRVTMIGHATLLIQTAGLNILTDPVWSDRVSPLSFLGPTRRRLPGIAFNKLPPIDLVLLTHNHYDHLDLNTLARLKAKHDPQVITPLGNETIIAAKVPDMRVATGDWDDTVHCGPLTVHFEPCHHWSARGIRDRSMALWSAFTLETATRRVFHVGDTGFDNGRPYQRARAKHERFDLAILPIGAFEPRWFMRDQHQNPEEALAGLKILGCPFALGHHWGTFQLTSEAVNEPVERLEKALSSDSRGSVAAAMQRQFRTLLPGEAWDVPLSSGRD</sequence>
<evidence type="ECO:0000259" key="1">
    <source>
        <dbReference type="SMART" id="SM00849"/>
    </source>
</evidence>
<dbReference type="PANTHER" id="PTHR15032">
    <property type="entry name" value="N-ACYL-PHOSPHATIDYLETHANOLAMINE-HYDROLYZING PHOSPHOLIPASE D"/>
    <property type="match status" value="1"/>
</dbReference>
<dbReference type="EMBL" id="JAHWQX010000001">
    <property type="protein sequence ID" value="MBW3096722.1"/>
    <property type="molecule type" value="Genomic_DNA"/>
</dbReference>
<dbReference type="Proteomes" id="UP001430804">
    <property type="component" value="Unassembled WGS sequence"/>
</dbReference>
<protein>
    <submittedName>
        <fullName evidence="2">MBL fold metallo-hydrolase</fullName>
    </submittedName>
</protein>
<organism evidence="2 3">
    <name type="scientific">Pseudohoeflea coraliihabitans</name>
    <dbReference type="NCBI Taxonomy" id="2860393"/>
    <lineage>
        <taxon>Bacteria</taxon>
        <taxon>Pseudomonadati</taxon>
        <taxon>Pseudomonadota</taxon>
        <taxon>Alphaproteobacteria</taxon>
        <taxon>Hyphomicrobiales</taxon>
        <taxon>Rhizobiaceae</taxon>
        <taxon>Pseudohoeflea</taxon>
    </lineage>
</organism>
<evidence type="ECO:0000313" key="3">
    <source>
        <dbReference type="Proteomes" id="UP001430804"/>
    </source>
</evidence>
<comment type="caution">
    <text evidence="2">The sequence shown here is derived from an EMBL/GenBank/DDBJ whole genome shotgun (WGS) entry which is preliminary data.</text>
</comment>
<evidence type="ECO:0000313" key="2">
    <source>
        <dbReference type="EMBL" id="MBW3096722.1"/>
    </source>
</evidence>
<gene>
    <name evidence="2" type="ORF">KY465_05465</name>
</gene>
<feature type="domain" description="Metallo-beta-lactamase" evidence="1">
    <location>
        <begin position="76"/>
        <end position="285"/>
    </location>
</feature>
<name>A0ABS6WLA9_9HYPH</name>
<dbReference type="InterPro" id="IPR001279">
    <property type="entry name" value="Metallo-B-lactamas"/>
</dbReference>
<dbReference type="PANTHER" id="PTHR15032:SF4">
    <property type="entry name" value="N-ACYL-PHOSPHATIDYLETHANOLAMINE-HYDROLYZING PHOSPHOLIPASE D"/>
    <property type="match status" value="1"/>
</dbReference>
<keyword evidence="3" id="KW-1185">Reference proteome</keyword>
<proteinExistence type="predicted"/>
<dbReference type="Pfam" id="PF12706">
    <property type="entry name" value="Lactamase_B_2"/>
    <property type="match status" value="1"/>
</dbReference>
<reference evidence="2" key="1">
    <citation type="submission" date="2021-07" db="EMBL/GenBank/DDBJ databases">
        <title>Pseudohoeflea marina sp. nov. a polyhydroxyalcanoate-producing bacterium.</title>
        <authorList>
            <person name="Zheng W."/>
            <person name="Yu S."/>
            <person name="Huang Y."/>
        </authorList>
    </citation>
    <scope>NUCLEOTIDE SEQUENCE</scope>
    <source>
        <strain evidence="2">DP4N28-3</strain>
    </source>
</reference>
<dbReference type="RefSeq" id="WP_219200548.1">
    <property type="nucleotide sequence ID" value="NZ_JAHWQX010000001.1"/>
</dbReference>